<keyword evidence="3" id="KW-1185">Reference proteome</keyword>
<evidence type="ECO:0000313" key="2">
    <source>
        <dbReference type="EMBL" id="KAK7278217.1"/>
    </source>
</evidence>
<proteinExistence type="predicted"/>
<protein>
    <submittedName>
        <fullName evidence="2">Uncharacterized protein</fullName>
    </submittedName>
</protein>
<keyword evidence="1" id="KW-1133">Transmembrane helix</keyword>
<gene>
    <name evidence="2" type="ORF">RJT34_23242</name>
</gene>
<accession>A0AAN9FKQ1</accession>
<organism evidence="2 3">
    <name type="scientific">Clitoria ternatea</name>
    <name type="common">Butterfly pea</name>
    <dbReference type="NCBI Taxonomy" id="43366"/>
    <lineage>
        <taxon>Eukaryota</taxon>
        <taxon>Viridiplantae</taxon>
        <taxon>Streptophyta</taxon>
        <taxon>Embryophyta</taxon>
        <taxon>Tracheophyta</taxon>
        <taxon>Spermatophyta</taxon>
        <taxon>Magnoliopsida</taxon>
        <taxon>eudicotyledons</taxon>
        <taxon>Gunneridae</taxon>
        <taxon>Pentapetalae</taxon>
        <taxon>rosids</taxon>
        <taxon>fabids</taxon>
        <taxon>Fabales</taxon>
        <taxon>Fabaceae</taxon>
        <taxon>Papilionoideae</taxon>
        <taxon>50 kb inversion clade</taxon>
        <taxon>NPAAA clade</taxon>
        <taxon>indigoferoid/millettioid clade</taxon>
        <taxon>Phaseoleae</taxon>
        <taxon>Clitoria</taxon>
    </lineage>
</organism>
<evidence type="ECO:0000256" key="1">
    <source>
        <dbReference type="SAM" id="Phobius"/>
    </source>
</evidence>
<sequence>MYSYCTYATNKTVHISGRLNQNTCHFVLQFRFHTEFQGSIRIHQRPLLHLQMFILMHTIKLLYFFIFDIFYLDLRFDINKNTLWMGKFLFLDT</sequence>
<feature type="transmembrane region" description="Helical" evidence="1">
    <location>
        <begin position="52"/>
        <end position="72"/>
    </location>
</feature>
<dbReference type="Proteomes" id="UP001359559">
    <property type="component" value="Unassembled WGS sequence"/>
</dbReference>
<keyword evidence="1" id="KW-0812">Transmembrane</keyword>
<keyword evidence="1" id="KW-0472">Membrane</keyword>
<dbReference type="AlphaFoldDB" id="A0AAN9FKQ1"/>
<reference evidence="2 3" key="1">
    <citation type="submission" date="2024-01" db="EMBL/GenBank/DDBJ databases">
        <title>The genomes of 5 underutilized Papilionoideae crops provide insights into root nodulation and disease resistance.</title>
        <authorList>
            <person name="Yuan L."/>
        </authorList>
    </citation>
    <scope>NUCLEOTIDE SEQUENCE [LARGE SCALE GENOMIC DNA]</scope>
    <source>
        <strain evidence="2">LY-2023</strain>
        <tissue evidence="2">Leaf</tissue>
    </source>
</reference>
<comment type="caution">
    <text evidence="2">The sequence shown here is derived from an EMBL/GenBank/DDBJ whole genome shotgun (WGS) entry which is preliminary data.</text>
</comment>
<evidence type="ECO:0000313" key="3">
    <source>
        <dbReference type="Proteomes" id="UP001359559"/>
    </source>
</evidence>
<name>A0AAN9FKQ1_CLITE</name>
<dbReference type="EMBL" id="JAYKXN010000006">
    <property type="protein sequence ID" value="KAK7278217.1"/>
    <property type="molecule type" value="Genomic_DNA"/>
</dbReference>